<comment type="caution">
    <text evidence="1">The sequence shown here is derived from an EMBL/GenBank/DDBJ whole genome shotgun (WGS) entry which is preliminary data.</text>
</comment>
<evidence type="ECO:0000313" key="1">
    <source>
        <dbReference type="EMBL" id="GAI37337.1"/>
    </source>
</evidence>
<name>X1N000_9ZZZZ</name>
<gene>
    <name evidence="1" type="ORF">S06H3_44154</name>
</gene>
<proteinExistence type="predicted"/>
<organism evidence="1">
    <name type="scientific">marine sediment metagenome</name>
    <dbReference type="NCBI Taxonomy" id="412755"/>
    <lineage>
        <taxon>unclassified sequences</taxon>
        <taxon>metagenomes</taxon>
        <taxon>ecological metagenomes</taxon>
    </lineage>
</organism>
<sequence>YVVEVRLWVKQVRPSGESEEYEMTIKEARKLKKRLIGQDVKRADIRVKEA</sequence>
<dbReference type="EMBL" id="BARV01027445">
    <property type="protein sequence ID" value="GAI37337.1"/>
    <property type="molecule type" value="Genomic_DNA"/>
</dbReference>
<feature type="non-terminal residue" evidence="1">
    <location>
        <position position="1"/>
    </location>
</feature>
<accession>X1N000</accession>
<dbReference type="AlphaFoldDB" id="X1N000"/>
<reference evidence="1" key="1">
    <citation type="journal article" date="2014" name="Front. Microbiol.">
        <title>High frequency of phylogenetically diverse reductive dehalogenase-homologous genes in deep subseafloor sedimentary metagenomes.</title>
        <authorList>
            <person name="Kawai M."/>
            <person name="Futagami T."/>
            <person name="Toyoda A."/>
            <person name="Takaki Y."/>
            <person name="Nishi S."/>
            <person name="Hori S."/>
            <person name="Arai W."/>
            <person name="Tsubouchi T."/>
            <person name="Morono Y."/>
            <person name="Uchiyama I."/>
            <person name="Ito T."/>
            <person name="Fujiyama A."/>
            <person name="Inagaki F."/>
            <person name="Takami H."/>
        </authorList>
    </citation>
    <scope>NUCLEOTIDE SEQUENCE</scope>
    <source>
        <strain evidence="1">Expedition CK06-06</strain>
    </source>
</reference>
<protein>
    <submittedName>
        <fullName evidence="1">Uncharacterized protein</fullName>
    </submittedName>
</protein>